<gene>
    <name evidence="2" type="ORF">TSAR_014642</name>
</gene>
<evidence type="ECO:0000313" key="2">
    <source>
        <dbReference type="EMBL" id="OXU16979.1"/>
    </source>
</evidence>
<dbReference type="AlphaFoldDB" id="A0A232EF36"/>
<keyword evidence="3" id="KW-1185">Reference proteome</keyword>
<feature type="region of interest" description="Disordered" evidence="1">
    <location>
        <begin position="164"/>
        <end position="185"/>
    </location>
</feature>
<proteinExistence type="predicted"/>
<reference evidence="2 3" key="1">
    <citation type="journal article" date="2017" name="Curr. Biol.">
        <title>The Evolution of Venom by Co-option of Single-Copy Genes.</title>
        <authorList>
            <person name="Martinson E.O."/>
            <person name="Mrinalini"/>
            <person name="Kelkar Y.D."/>
            <person name="Chang C.H."/>
            <person name="Werren J.H."/>
        </authorList>
    </citation>
    <scope>NUCLEOTIDE SEQUENCE [LARGE SCALE GENOMIC DNA]</scope>
    <source>
        <strain evidence="2 3">Alberta</strain>
        <tissue evidence="2">Whole body</tissue>
    </source>
</reference>
<name>A0A232EF36_9HYME</name>
<dbReference type="OrthoDB" id="6740702at2759"/>
<comment type="caution">
    <text evidence="2">The sequence shown here is derived from an EMBL/GenBank/DDBJ whole genome shotgun (WGS) entry which is preliminary data.</text>
</comment>
<accession>A0A232EF36</accession>
<evidence type="ECO:0000313" key="3">
    <source>
        <dbReference type="Proteomes" id="UP000215335"/>
    </source>
</evidence>
<dbReference type="EMBL" id="NNAY01005116">
    <property type="protein sequence ID" value="OXU16979.1"/>
    <property type="molecule type" value="Genomic_DNA"/>
</dbReference>
<protein>
    <submittedName>
        <fullName evidence="2">Uncharacterized protein</fullName>
    </submittedName>
</protein>
<sequence>MENYSENQFRAIIIRVVNFLRLTCKHTGISKVCNVQWRRHLNCMVFTHLKRTLCWILSCCAICEISRLHRLIFRENQLAVITAGEFIVQRNSQTIISLQALMADCNHLKYVQSLQTLAAIHGTMKMTTRWRESTTHSSAPATTTTDEKKGHVKIIRQHFIHTDSMHTDDDDDRQGAYSVNDSDESAVENKYTASVRGPGFRFTIVEERNHCVRRFRVNGVRIIMRVLQTASENFAPILWLELVIRDIHAYVVSMASDSDLIGVTMNSENLARGSGDDLWMLVSGVTQSNENFDVDDNFCIEAMYVEVPLGTGKSKSFGINALGQRSLICIVLAKHCDLVKICRTCLKRIHAYRGKQECGISYCKICHTKHSTNDACYMSAVRAPKRLIENLKKYLYVFYDFEIQQNCLFKNLTDMPSHVPN</sequence>
<feature type="compositionally biased region" description="Low complexity" evidence="1">
    <location>
        <begin position="135"/>
        <end position="144"/>
    </location>
</feature>
<feature type="non-terminal residue" evidence="2">
    <location>
        <position position="421"/>
    </location>
</feature>
<evidence type="ECO:0000256" key="1">
    <source>
        <dbReference type="SAM" id="MobiDB-lite"/>
    </source>
</evidence>
<dbReference type="Proteomes" id="UP000215335">
    <property type="component" value="Unassembled WGS sequence"/>
</dbReference>
<feature type="region of interest" description="Disordered" evidence="1">
    <location>
        <begin position="129"/>
        <end position="149"/>
    </location>
</feature>
<organism evidence="2 3">
    <name type="scientific">Trichomalopsis sarcophagae</name>
    <dbReference type="NCBI Taxonomy" id="543379"/>
    <lineage>
        <taxon>Eukaryota</taxon>
        <taxon>Metazoa</taxon>
        <taxon>Ecdysozoa</taxon>
        <taxon>Arthropoda</taxon>
        <taxon>Hexapoda</taxon>
        <taxon>Insecta</taxon>
        <taxon>Pterygota</taxon>
        <taxon>Neoptera</taxon>
        <taxon>Endopterygota</taxon>
        <taxon>Hymenoptera</taxon>
        <taxon>Apocrita</taxon>
        <taxon>Proctotrupomorpha</taxon>
        <taxon>Chalcidoidea</taxon>
        <taxon>Pteromalidae</taxon>
        <taxon>Pteromalinae</taxon>
        <taxon>Trichomalopsis</taxon>
    </lineage>
</organism>